<dbReference type="Gene3D" id="2.60.15.10">
    <property type="entry name" value="F0F1 ATP synthase delta/epsilon subunit, N-terminal"/>
    <property type="match status" value="1"/>
</dbReference>
<accession>A0ABZ2TKN6</accession>
<gene>
    <name evidence="3" type="ORF">LQ356_01910</name>
</gene>
<dbReference type="InterPro" id="IPR020546">
    <property type="entry name" value="ATP_synth_F1_dsu/esu_N"/>
</dbReference>
<organism evidence="3 4">
    <name type="scientific">Metamycoplasma faucium</name>
    <dbReference type="NCBI Taxonomy" id="56142"/>
    <lineage>
        <taxon>Bacteria</taxon>
        <taxon>Bacillati</taxon>
        <taxon>Mycoplasmatota</taxon>
        <taxon>Mycoplasmoidales</taxon>
        <taxon>Metamycoplasmataceae</taxon>
        <taxon>Metamycoplasma</taxon>
    </lineage>
</organism>
<keyword evidence="1" id="KW-0066">ATP synthesis</keyword>
<evidence type="ECO:0000313" key="3">
    <source>
        <dbReference type="EMBL" id="WYM96962.1"/>
    </source>
</evidence>
<dbReference type="EMBL" id="CP088155">
    <property type="protein sequence ID" value="WYM96962.1"/>
    <property type="molecule type" value="Genomic_DNA"/>
</dbReference>
<keyword evidence="4" id="KW-1185">Reference proteome</keyword>
<dbReference type="SUPFAM" id="SSF51344">
    <property type="entry name" value="Epsilon subunit of F1F0-ATP synthase N-terminal domain"/>
    <property type="match status" value="1"/>
</dbReference>
<dbReference type="Pfam" id="PF02823">
    <property type="entry name" value="ATP-synt_DE_N"/>
    <property type="match status" value="1"/>
</dbReference>
<dbReference type="RefSeq" id="WP_405311104.1">
    <property type="nucleotide sequence ID" value="NZ_CP088155.1"/>
</dbReference>
<name>A0ABZ2TKN6_9BACT</name>
<dbReference type="InterPro" id="IPR036771">
    <property type="entry name" value="ATPsynth_dsu/esu_N"/>
</dbReference>
<proteinExistence type="predicted"/>
<dbReference type="Proteomes" id="UP001622612">
    <property type="component" value="Chromosome"/>
</dbReference>
<protein>
    <submittedName>
        <fullName evidence="3">F0F1 ATP synthase subunit epsilon</fullName>
    </submittedName>
</protein>
<sequence>MDNINIKNNESQNLFNVIINTPKGTFLDEMVSIVTFKTTEGYRGVMKDATEFMASIVPSKLYISFDEKLSPKEYYIDHGLVHFKNNLFSIIINEISDKPIEDNKMNTDLSAKKYTVIEEIKIKRNIVKNNSK</sequence>
<evidence type="ECO:0000313" key="4">
    <source>
        <dbReference type="Proteomes" id="UP001622612"/>
    </source>
</evidence>
<feature type="domain" description="ATP synthase F1 complex delta/epsilon subunit N-terminal" evidence="2">
    <location>
        <begin position="15"/>
        <end position="94"/>
    </location>
</feature>
<evidence type="ECO:0000259" key="2">
    <source>
        <dbReference type="Pfam" id="PF02823"/>
    </source>
</evidence>
<keyword evidence="1" id="KW-0139">CF(1)</keyword>
<evidence type="ECO:0000256" key="1">
    <source>
        <dbReference type="ARBA" id="ARBA00023196"/>
    </source>
</evidence>
<reference evidence="3" key="1">
    <citation type="submission" date="2021-11" db="EMBL/GenBank/DDBJ databases">
        <title>The first genome sequence of unculturable Mycoplasma faucium obtained by de novo assembly of metagenomic reads.</title>
        <authorList>
            <person name="Sabat A.J."/>
            <person name="Bathoorn E."/>
            <person name="Akkerboom V."/>
            <person name="Friedrich A.W."/>
        </authorList>
    </citation>
    <scope>NUCLEOTIDE SEQUENCE [LARGE SCALE GENOMIC DNA]</scope>
    <source>
        <strain evidence="3">UMCG-MFM1</strain>
    </source>
</reference>